<keyword evidence="3" id="KW-1185">Reference proteome</keyword>
<dbReference type="AlphaFoldDB" id="A0A4Y6PSV1"/>
<feature type="signal peptide" evidence="1">
    <location>
        <begin position="1"/>
        <end position="26"/>
    </location>
</feature>
<dbReference type="EMBL" id="CP041186">
    <property type="protein sequence ID" value="QDG51087.1"/>
    <property type="molecule type" value="Genomic_DNA"/>
</dbReference>
<evidence type="ECO:0000313" key="3">
    <source>
        <dbReference type="Proteomes" id="UP000315995"/>
    </source>
</evidence>
<evidence type="ECO:0000256" key="1">
    <source>
        <dbReference type="SAM" id="SignalP"/>
    </source>
</evidence>
<sequence length="267" mass="28209">MKTIYNHRNAHRIVLAAACAAGLGLAAGCSGESQEAERVELPVVVDALADEPVENDLGWRVDIETFEAAIANLEFTTEGEQHDSSSTVTSLLIPPAYAHPGHHAGGQVIGELPGRFVVDWADGGAELGSASLITGDYTGANFHFAAASTDDGLAADDELVGHSIHIAGVARRDGASVAFEALVDQDTDRRVIGAPFEATVTADTEATLVLRAHPLDPEEEDTLFDGIDFGTLDTDGDGQVTLEADTAPYNRLKRALQVHDHYSIATR</sequence>
<dbReference type="Proteomes" id="UP000315995">
    <property type="component" value="Chromosome"/>
</dbReference>
<dbReference type="OrthoDB" id="5516925at2"/>
<feature type="chain" id="PRO_5030106377" description="CHRD domain-containing protein" evidence="1">
    <location>
        <begin position="27"/>
        <end position="267"/>
    </location>
</feature>
<proteinExistence type="predicted"/>
<accession>A0A5B8Y527</accession>
<evidence type="ECO:0000313" key="2">
    <source>
        <dbReference type="EMBL" id="QDG51087.1"/>
    </source>
</evidence>
<dbReference type="RefSeq" id="WP_141197572.1">
    <property type="nucleotide sequence ID" value="NZ_CP041186.1"/>
</dbReference>
<dbReference type="PROSITE" id="PS51257">
    <property type="entry name" value="PROKAR_LIPOPROTEIN"/>
    <property type="match status" value="1"/>
</dbReference>
<organism evidence="2 3">
    <name type="scientific">Persicimonas caeni</name>
    <dbReference type="NCBI Taxonomy" id="2292766"/>
    <lineage>
        <taxon>Bacteria</taxon>
        <taxon>Deltaproteobacteria</taxon>
        <taxon>Bradymonadales</taxon>
        <taxon>Bradymonadaceae</taxon>
        <taxon>Persicimonas</taxon>
    </lineage>
</organism>
<name>A0A4Y6PSV1_PERCE</name>
<keyword evidence="1" id="KW-0732">Signal</keyword>
<accession>A0A4Y6PSV1</accession>
<evidence type="ECO:0008006" key="4">
    <source>
        <dbReference type="Google" id="ProtNLM"/>
    </source>
</evidence>
<gene>
    <name evidence="2" type="ORF">FIV42_10175</name>
</gene>
<protein>
    <recommendedName>
        <fullName evidence="4">CHRD domain-containing protein</fullName>
    </recommendedName>
</protein>
<reference evidence="2 3" key="1">
    <citation type="submission" date="2019-06" db="EMBL/GenBank/DDBJ databases">
        <title>Persicimonas caeni gen. nov., sp. nov., a predatory bacterium isolated from solar saltern.</title>
        <authorList>
            <person name="Wang S."/>
        </authorList>
    </citation>
    <scope>NUCLEOTIDE SEQUENCE [LARGE SCALE GENOMIC DNA]</scope>
    <source>
        <strain evidence="2 3">YN101</strain>
    </source>
</reference>